<feature type="region of interest" description="Disordered" evidence="1">
    <location>
        <begin position="236"/>
        <end position="268"/>
    </location>
</feature>
<dbReference type="InterPro" id="IPR014716">
    <property type="entry name" value="Fibrinogen_a/b/g_C_1"/>
</dbReference>
<keyword evidence="4" id="KW-1185">Reference proteome</keyword>
<organism evidence="3 4">
    <name type="scientific">Anopheles farauti</name>
    <dbReference type="NCBI Taxonomy" id="69004"/>
    <lineage>
        <taxon>Eukaryota</taxon>
        <taxon>Metazoa</taxon>
        <taxon>Ecdysozoa</taxon>
        <taxon>Arthropoda</taxon>
        <taxon>Hexapoda</taxon>
        <taxon>Insecta</taxon>
        <taxon>Pterygota</taxon>
        <taxon>Neoptera</taxon>
        <taxon>Endopterygota</taxon>
        <taxon>Diptera</taxon>
        <taxon>Nematocera</taxon>
        <taxon>Culicoidea</taxon>
        <taxon>Culicidae</taxon>
        <taxon>Anophelinae</taxon>
        <taxon>Anopheles</taxon>
    </lineage>
</organism>
<dbReference type="Gene3D" id="3.90.215.10">
    <property type="entry name" value="Gamma Fibrinogen, chain A, domain 1"/>
    <property type="match status" value="1"/>
</dbReference>
<evidence type="ECO:0000259" key="2">
    <source>
        <dbReference type="PROSITE" id="PS51406"/>
    </source>
</evidence>
<feature type="compositionally biased region" description="Polar residues" evidence="1">
    <location>
        <begin position="236"/>
        <end position="256"/>
    </location>
</feature>
<accession>A0A182QAZ2</accession>
<evidence type="ECO:0000256" key="1">
    <source>
        <dbReference type="SAM" id="MobiDB-lite"/>
    </source>
</evidence>
<feature type="domain" description="Fibrinogen C-terminal" evidence="2">
    <location>
        <begin position="1"/>
        <end position="216"/>
    </location>
</feature>
<dbReference type="SMART" id="SM00186">
    <property type="entry name" value="FBG"/>
    <property type="match status" value="1"/>
</dbReference>
<dbReference type="GO" id="GO:0005615">
    <property type="term" value="C:extracellular space"/>
    <property type="evidence" value="ECO:0007669"/>
    <property type="project" value="TreeGrafter"/>
</dbReference>
<name>A0A182QAZ2_9DIPT</name>
<dbReference type="AlphaFoldDB" id="A0A182QAZ2"/>
<dbReference type="PANTHER" id="PTHR19143">
    <property type="entry name" value="FIBRINOGEN/TENASCIN/ANGIOPOEITIN"/>
    <property type="match status" value="1"/>
</dbReference>
<evidence type="ECO:0000313" key="4">
    <source>
        <dbReference type="Proteomes" id="UP000075886"/>
    </source>
</evidence>
<dbReference type="PROSITE" id="PS51406">
    <property type="entry name" value="FIBRINOGEN_C_2"/>
    <property type="match status" value="1"/>
</dbReference>
<dbReference type="PANTHER" id="PTHR19143:SF327">
    <property type="entry name" value="FI21813P1-RELATED"/>
    <property type="match status" value="1"/>
</dbReference>
<dbReference type="SUPFAM" id="SSF56496">
    <property type="entry name" value="Fibrinogen C-terminal domain-like"/>
    <property type="match status" value="1"/>
</dbReference>
<proteinExistence type="predicted"/>
<sequence length="268" mass="30825">MNTSKVHLTDGDEPLVKYTGVYTVAYNASSAFSVYRDDAHYSEYGANWTVFQRRFDGSVDFNRNWSAYDNGFGDVEGEHWLGLAKLYHILSTERHELLIELEPFDGDIVYAKYDDFGIKNADERYEIKIIGKYSGTAGDSLQYHLRRKFATVDKEGAHRKCAKEFSGGGWFAYCFHMHLNGFYRQRDSMKQCGISWLSFKDSYSFKASKMMVRPYSYRTKLRLLLRFSKGIAPKRLSTQNKASDGRSKTSSKQLFASNHRAASAKNKK</sequence>
<dbReference type="InterPro" id="IPR050373">
    <property type="entry name" value="Fibrinogen_C-term_domain"/>
</dbReference>
<reference evidence="4" key="1">
    <citation type="submission" date="2014-01" db="EMBL/GenBank/DDBJ databases">
        <title>The Genome Sequence of Anopheles farauti FAR1 (V2).</title>
        <authorList>
            <consortium name="The Broad Institute Genomics Platform"/>
            <person name="Neafsey D.E."/>
            <person name="Besansky N."/>
            <person name="Howell P."/>
            <person name="Walton C."/>
            <person name="Young S.K."/>
            <person name="Zeng Q."/>
            <person name="Gargeya S."/>
            <person name="Fitzgerald M."/>
            <person name="Haas B."/>
            <person name="Abouelleil A."/>
            <person name="Allen A.W."/>
            <person name="Alvarado L."/>
            <person name="Arachchi H.M."/>
            <person name="Berlin A.M."/>
            <person name="Chapman S.B."/>
            <person name="Gainer-Dewar J."/>
            <person name="Goldberg J."/>
            <person name="Griggs A."/>
            <person name="Gujja S."/>
            <person name="Hansen M."/>
            <person name="Howarth C."/>
            <person name="Imamovic A."/>
            <person name="Ireland A."/>
            <person name="Larimer J."/>
            <person name="McCowan C."/>
            <person name="Murphy C."/>
            <person name="Pearson M."/>
            <person name="Poon T.W."/>
            <person name="Priest M."/>
            <person name="Roberts A."/>
            <person name="Saif S."/>
            <person name="Shea T."/>
            <person name="Sisk P."/>
            <person name="Sykes S."/>
            <person name="Wortman J."/>
            <person name="Nusbaum C."/>
            <person name="Birren B."/>
        </authorList>
    </citation>
    <scope>NUCLEOTIDE SEQUENCE [LARGE SCALE GENOMIC DNA]</scope>
    <source>
        <strain evidence="4">FAR1</strain>
    </source>
</reference>
<dbReference type="InterPro" id="IPR036056">
    <property type="entry name" value="Fibrinogen-like_C"/>
</dbReference>
<reference evidence="3" key="2">
    <citation type="submission" date="2020-05" db="UniProtKB">
        <authorList>
            <consortium name="EnsemblMetazoa"/>
        </authorList>
    </citation>
    <scope>IDENTIFICATION</scope>
    <source>
        <strain evidence="3">FAR1</strain>
    </source>
</reference>
<evidence type="ECO:0000313" key="3">
    <source>
        <dbReference type="EnsemblMetazoa" id="AFAF006566-PA"/>
    </source>
</evidence>
<dbReference type="Proteomes" id="UP000075886">
    <property type="component" value="Unassembled WGS sequence"/>
</dbReference>
<dbReference type="VEuPathDB" id="VectorBase:AFAF006566"/>
<protein>
    <recommendedName>
        <fullName evidence="2">Fibrinogen C-terminal domain-containing protein</fullName>
    </recommendedName>
</protein>
<dbReference type="EMBL" id="AXCN02002043">
    <property type="status" value="NOT_ANNOTATED_CDS"/>
    <property type="molecule type" value="Genomic_DNA"/>
</dbReference>
<dbReference type="InterPro" id="IPR002181">
    <property type="entry name" value="Fibrinogen_a/b/g_C_dom"/>
</dbReference>
<dbReference type="EnsemblMetazoa" id="AFAF006566-RA">
    <property type="protein sequence ID" value="AFAF006566-PA"/>
    <property type="gene ID" value="AFAF006566"/>
</dbReference>
<dbReference type="Pfam" id="PF00147">
    <property type="entry name" value="Fibrinogen_C"/>
    <property type="match status" value="1"/>
</dbReference>
<dbReference type="CDD" id="cd00087">
    <property type="entry name" value="FReD"/>
    <property type="match status" value="1"/>
</dbReference>